<protein>
    <submittedName>
        <fullName evidence="2">ParB-like nuclease domain-containing protein</fullName>
    </submittedName>
</protein>
<dbReference type="Pfam" id="PF02195">
    <property type="entry name" value="ParB_N"/>
    <property type="match status" value="1"/>
</dbReference>
<keyword evidence="3" id="KW-1185">Reference proteome</keyword>
<evidence type="ECO:0000259" key="1">
    <source>
        <dbReference type="SMART" id="SM00470"/>
    </source>
</evidence>
<dbReference type="InterPro" id="IPR003115">
    <property type="entry name" value="ParB_N"/>
</dbReference>
<dbReference type="Gene3D" id="3.90.1530.10">
    <property type="entry name" value="Conserved hypothetical protein from pyrococcus furiosus pfu- 392566-001, ParB domain"/>
    <property type="match status" value="1"/>
</dbReference>
<reference evidence="2 3" key="1">
    <citation type="submission" date="2020-10" db="EMBL/GenBank/DDBJ databases">
        <title>Phylogeny of dyella-like bacteria.</title>
        <authorList>
            <person name="Fu J."/>
        </authorList>
    </citation>
    <scope>NUCLEOTIDE SEQUENCE [LARGE SCALE GENOMIC DNA]</scope>
    <source>
        <strain evidence="2 3">Gsoil3046</strain>
    </source>
</reference>
<dbReference type="EMBL" id="JADIKM010000003">
    <property type="protein sequence ID" value="MFK2904838.1"/>
    <property type="molecule type" value="Genomic_DNA"/>
</dbReference>
<sequence>MNIEQALQRLQSADVQMLPLAELKTDDTFQPREVRMVPFREQAGVERRSEDHIAVMRLALEAAQGTELEPVLVADVQGSRYVVDGHHRLTAYRRAQRETIPARVMPMDRAQAVLVSKLVNCAGRALEMHAEQRRDAAWQYLAAVTKRGAVSLPTRESTRTVGALFSVSHSTVARMLRKLPEVNPRDWSTAAFDPGTGFPRWRYVREAGAGWQDMKERLDVEQLTQHEAEKFARKVGALIEKTSPEAVRRAWQMLGIEAQLEAVNEDMRDFAADTAESMDF</sequence>
<dbReference type="SUPFAM" id="SSF110849">
    <property type="entry name" value="ParB/Sulfiredoxin"/>
    <property type="match status" value="1"/>
</dbReference>
<dbReference type="InterPro" id="IPR036086">
    <property type="entry name" value="ParB/Sulfiredoxin_sf"/>
</dbReference>
<feature type="domain" description="ParB-like N-terminal" evidence="1">
    <location>
        <begin position="32"/>
        <end position="121"/>
    </location>
</feature>
<evidence type="ECO:0000313" key="2">
    <source>
        <dbReference type="EMBL" id="MFK2904838.1"/>
    </source>
</evidence>
<proteinExistence type="predicted"/>
<dbReference type="RefSeq" id="WP_404633726.1">
    <property type="nucleotide sequence ID" value="NZ_JADIKM010000003.1"/>
</dbReference>
<dbReference type="Proteomes" id="UP001620460">
    <property type="component" value="Unassembled WGS sequence"/>
</dbReference>
<comment type="caution">
    <text evidence="2">The sequence shown here is derived from an EMBL/GenBank/DDBJ whole genome shotgun (WGS) entry which is preliminary data.</text>
</comment>
<dbReference type="SMART" id="SM00470">
    <property type="entry name" value="ParB"/>
    <property type="match status" value="1"/>
</dbReference>
<name>A0ABW8JVD0_9GAMM</name>
<evidence type="ECO:0000313" key="3">
    <source>
        <dbReference type="Proteomes" id="UP001620460"/>
    </source>
</evidence>
<accession>A0ABW8JVD0</accession>
<organism evidence="2 3">
    <name type="scientific">Dyella ginsengisoli</name>
    <dbReference type="NCBI Taxonomy" id="363848"/>
    <lineage>
        <taxon>Bacteria</taxon>
        <taxon>Pseudomonadati</taxon>
        <taxon>Pseudomonadota</taxon>
        <taxon>Gammaproteobacteria</taxon>
        <taxon>Lysobacterales</taxon>
        <taxon>Rhodanobacteraceae</taxon>
        <taxon>Dyella</taxon>
    </lineage>
</organism>
<gene>
    <name evidence="2" type="ORF">ISP17_12815</name>
</gene>